<evidence type="ECO:0000256" key="1">
    <source>
        <dbReference type="SAM" id="MobiDB-lite"/>
    </source>
</evidence>
<dbReference type="Proteomes" id="UP000281553">
    <property type="component" value="Unassembled WGS sequence"/>
</dbReference>
<accession>A0A3P6S6P2</accession>
<reference evidence="2 3" key="1">
    <citation type="submission" date="2018-11" db="EMBL/GenBank/DDBJ databases">
        <authorList>
            <consortium name="Pathogen Informatics"/>
        </authorList>
    </citation>
    <scope>NUCLEOTIDE SEQUENCE [LARGE SCALE GENOMIC DNA]</scope>
</reference>
<organism evidence="2 3">
    <name type="scientific">Dibothriocephalus latus</name>
    <name type="common">Fish tapeworm</name>
    <name type="synonym">Diphyllobothrium latum</name>
    <dbReference type="NCBI Taxonomy" id="60516"/>
    <lineage>
        <taxon>Eukaryota</taxon>
        <taxon>Metazoa</taxon>
        <taxon>Spiralia</taxon>
        <taxon>Lophotrochozoa</taxon>
        <taxon>Platyhelminthes</taxon>
        <taxon>Cestoda</taxon>
        <taxon>Eucestoda</taxon>
        <taxon>Diphyllobothriidea</taxon>
        <taxon>Diphyllobothriidae</taxon>
        <taxon>Dibothriocephalus</taxon>
    </lineage>
</organism>
<name>A0A3P6S6P2_DIBLA</name>
<dbReference type="AlphaFoldDB" id="A0A3P6S6P2"/>
<dbReference type="EMBL" id="UYRU01041952">
    <property type="protein sequence ID" value="VDK71472.1"/>
    <property type="molecule type" value="Genomic_DNA"/>
</dbReference>
<protein>
    <submittedName>
        <fullName evidence="2">Uncharacterized protein</fullName>
    </submittedName>
</protein>
<feature type="compositionally biased region" description="Pro residues" evidence="1">
    <location>
        <begin position="121"/>
        <end position="131"/>
    </location>
</feature>
<dbReference type="OrthoDB" id="10519390at2759"/>
<feature type="region of interest" description="Disordered" evidence="1">
    <location>
        <begin position="100"/>
        <end position="131"/>
    </location>
</feature>
<proteinExistence type="predicted"/>
<keyword evidence="3" id="KW-1185">Reference proteome</keyword>
<evidence type="ECO:0000313" key="3">
    <source>
        <dbReference type="Proteomes" id="UP000281553"/>
    </source>
</evidence>
<evidence type="ECO:0000313" key="2">
    <source>
        <dbReference type="EMBL" id="VDK71472.1"/>
    </source>
</evidence>
<sequence>MGISDFLAVISQSCKKPELVDRTDRIQVAGYALTQNKPPHPFTPETVNLSCEDSGARAGQVHVNLTDRLRILRIKWKFFPSLQPRPRTPARDSLTSAAEGIATRAPPNLPDPDLRNRATTTPPPLPSLPPITLPPGYGVRIQITSRLHFGGNFSLARTCTHKGILAYCEGYRQDTQINLPVRRIKTAERVKLIITEGLAEFLT</sequence>
<gene>
    <name evidence="2" type="ORF">DILT_LOCUS2330</name>
</gene>